<gene>
    <name evidence="2" type="ORF">C8A05DRAFT_14784</name>
</gene>
<dbReference type="EMBL" id="MU855460">
    <property type="protein sequence ID" value="KAK3903244.1"/>
    <property type="molecule type" value="Genomic_DNA"/>
</dbReference>
<feature type="region of interest" description="Disordered" evidence="1">
    <location>
        <begin position="89"/>
        <end position="151"/>
    </location>
</feature>
<sequence length="175" mass="19248">MCFHKRLVFACNHHAWLNLTRPCALEQSFNRGEVDTGCDFKWSHGFDTISIQGSCSKCARVQASHKTRLSKAKEKIKALKAKLKTIQDVAETKDEEIPNQDSKQEEAGSQPDGTAVASEGAGSSFTSAGGGEDTEASSWEEGSLDETMEEVRVDPKHWPFHLAQRVAKRVAGEQV</sequence>
<proteinExistence type="predicted"/>
<comment type="caution">
    <text evidence="2">The sequence shown here is derived from an EMBL/GenBank/DDBJ whole genome shotgun (WGS) entry which is preliminary data.</text>
</comment>
<evidence type="ECO:0000313" key="3">
    <source>
        <dbReference type="Proteomes" id="UP001303889"/>
    </source>
</evidence>
<reference evidence="2" key="2">
    <citation type="submission" date="2023-05" db="EMBL/GenBank/DDBJ databases">
        <authorList>
            <consortium name="Lawrence Berkeley National Laboratory"/>
            <person name="Steindorff A."/>
            <person name="Hensen N."/>
            <person name="Bonometti L."/>
            <person name="Westerberg I."/>
            <person name="Brannstrom I.O."/>
            <person name="Guillou S."/>
            <person name="Cros-Aarteil S."/>
            <person name="Calhoun S."/>
            <person name="Haridas S."/>
            <person name="Kuo A."/>
            <person name="Mondo S."/>
            <person name="Pangilinan J."/>
            <person name="Riley R."/>
            <person name="Labutti K."/>
            <person name="Andreopoulos B."/>
            <person name="Lipzen A."/>
            <person name="Chen C."/>
            <person name="Yanf M."/>
            <person name="Daum C."/>
            <person name="Ng V."/>
            <person name="Clum A."/>
            <person name="Ohm R."/>
            <person name="Martin F."/>
            <person name="Silar P."/>
            <person name="Natvig D."/>
            <person name="Lalanne C."/>
            <person name="Gautier V."/>
            <person name="Ament-Velasquez S.L."/>
            <person name="Kruys A."/>
            <person name="Hutchinson M.I."/>
            <person name="Powell A.J."/>
            <person name="Barry K."/>
            <person name="Miller A.N."/>
            <person name="Grigoriev I.V."/>
            <person name="Debuchy R."/>
            <person name="Gladieux P."/>
            <person name="Thoren M.H."/>
            <person name="Johannesson H."/>
        </authorList>
    </citation>
    <scope>NUCLEOTIDE SEQUENCE</scope>
    <source>
        <strain evidence="2">CBS 103.79</strain>
    </source>
</reference>
<organism evidence="2 3">
    <name type="scientific">Staphylotrichum tortipilum</name>
    <dbReference type="NCBI Taxonomy" id="2831512"/>
    <lineage>
        <taxon>Eukaryota</taxon>
        <taxon>Fungi</taxon>
        <taxon>Dikarya</taxon>
        <taxon>Ascomycota</taxon>
        <taxon>Pezizomycotina</taxon>
        <taxon>Sordariomycetes</taxon>
        <taxon>Sordariomycetidae</taxon>
        <taxon>Sordariales</taxon>
        <taxon>Chaetomiaceae</taxon>
        <taxon>Staphylotrichum</taxon>
    </lineage>
</organism>
<reference evidence="2" key="1">
    <citation type="journal article" date="2023" name="Mol. Phylogenet. Evol.">
        <title>Genome-scale phylogeny and comparative genomics of the fungal order Sordariales.</title>
        <authorList>
            <person name="Hensen N."/>
            <person name="Bonometti L."/>
            <person name="Westerberg I."/>
            <person name="Brannstrom I.O."/>
            <person name="Guillou S."/>
            <person name="Cros-Aarteil S."/>
            <person name="Calhoun S."/>
            <person name="Haridas S."/>
            <person name="Kuo A."/>
            <person name="Mondo S."/>
            <person name="Pangilinan J."/>
            <person name="Riley R."/>
            <person name="LaButti K."/>
            <person name="Andreopoulos B."/>
            <person name="Lipzen A."/>
            <person name="Chen C."/>
            <person name="Yan M."/>
            <person name="Daum C."/>
            <person name="Ng V."/>
            <person name="Clum A."/>
            <person name="Steindorff A."/>
            <person name="Ohm R.A."/>
            <person name="Martin F."/>
            <person name="Silar P."/>
            <person name="Natvig D.O."/>
            <person name="Lalanne C."/>
            <person name="Gautier V."/>
            <person name="Ament-Velasquez S.L."/>
            <person name="Kruys A."/>
            <person name="Hutchinson M.I."/>
            <person name="Powell A.J."/>
            <person name="Barry K."/>
            <person name="Miller A.N."/>
            <person name="Grigoriev I.V."/>
            <person name="Debuchy R."/>
            <person name="Gladieux P."/>
            <person name="Hiltunen Thoren M."/>
            <person name="Johannesson H."/>
        </authorList>
    </citation>
    <scope>NUCLEOTIDE SEQUENCE</scope>
    <source>
        <strain evidence="2">CBS 103.79</strain>
    </source>
</reference>
<evidence type="ECO:0000313" key="2">
    <source>
        <dbReference type="EMBL" id="KAK3903244.1"/>
    </source>
</evidence>
<dbReference type="AlphaFoldDB" id="A0AAN6RUI3"/>
<feature type="compositionally biased region" description="Low complexity" evidence="1">
    <location>
        <begin position="117"/>
        <end position="127"/>
    </location>
</feature>
<evidence type="ECO:0000256" key="1">
    <source>
        <dbReference type="SAM" id="MobiDB-lite"/>
    </source>
</evidence>
<accession>A0AAN6RUI3</accession>
<keyword evidence="3" id="KW-1185">Reference proteome</keyword>
<feature type="compositionally biased region" description="Basic and acidic residues" evidence="1">
    <location>
        <begin position="90"/>
        <end position="106"/>
    </location>
</feature>
<name>A0AAN6RUI3_9PEZI</name>
<protein>
    <submittedName>
        <fullName evidence="2">Uncharacterized protein</fullName>
    </submittedName>
</protein>
<dbReference type="Proteomes" id="UP001303889">
    <property type="component" value="Unassembled WGS sequence"/>
</dbReference>